<evidence type="ECO:0000313" key="2">
    <source>
        <dbReference type="Proteomes" id="UP000256695"/>
    </source>
</evidence>
<gene>
    <name evidence="1" type="ORF">CQA57_04420</name>
</gene>
<comment type="caution">
    <text evidence="1">The sequence shown here is derived from an EMBL/GenBank/DDBJ whole genome shotgun (WGS) entry which is preliminary data.</text>
</comment>
<keyword evidence="2" id="KW-1185">Reference proteome</keyword>
<name>A0A3D8J9S1_9HELI</name>
<accession>A0A3D8J9S1</accession>
<evidence type="ECO:0000313" key="1">
    <source>
        <dbReference type="EMBL" id="RDU73915.1"/>
    </source>
</evidence>
<reference evidence="1 2" key="1">
    <citation type="submission" date="2018-04" db="EMBL/GenBank/DDBJ databases">
        <title>Novel Campyloabacter and Helicobacter Species and Strains.</title>
        <authorList>
            <person name="Mannion A.J."/>
            <person name="Shen Z."/>
            <person name="Fox J.G."/>
        </authorList>
    </citation>
    <scope>NUCLEOTIDE SEQUENCE [LARGE SCALE GENOMIC DNA]</scope>
    <source>
        <strain evidence="1 2">MIT 04-9362</strain>
    </source>
</reference>
<dbReference type="AlphaFoldDB" id="A0A3D8J9S1"/>
<protein>
    <submittedName>
        <fullName evidence="1">Uncharacterized protein</fullName>
    </submittedName>
</protein>
<dbReference type="EMBL" id="NXLX01000008">
    <property type="protein sequence ID" value="RDU73915.1"/>
    <property type="molecule type" value="Genomic_DNA"/>
</dbReference>
<organism evidence="1 2">
    <name type="scientific">Helicobacter anseris</name>
    <dbReference type="NCBI Taxonomy" id="375926"/>
    <lineage>
        <taxon>Bacteria</taxon>
        <taxon>Pseudomonadati</taxon>
        <taxon>Campylobacterota</taxon>
        <taxon>Epsilonproteobacteria</taxon>
        <taxon>Campylobacterales</taxon>
        <taxon>Helicobacteraceae</taxon>
        <taxon>Helicobacter</taxon>
    </lineage>
</organism>
<dbReference type="Proteomes" id="UP000256695">
    <property type="component" value="Unassembled WGS sequence"/>
</dbReference>
<dbReference type="RefSeq" id="WP_115579023.1">
    <property type="nucleotide sequence ID" value="NZ_NXLX01000008.1"/>
</dbReference>
<sequence>MKIKYKTLIFTSKKYDLRIKNSFKKIIRTKIRKKNCSHKINKPKSPMARKQKYEILLEKSIIFPQSLKKISTFILELEEKIGLGHIMIRLNKLTQIDNLSILILTALIYKAFGNNKLKRNKKRIPREKNINSRLEAIGFWEALCFNPPKIKKYTEFLKVTRVPINESKNDFHLEIINFFSDKIALNESQKDALFDAVFEASANSIEHSRSVTDAWFLGFYDEENNQIELAFYDTGVGIFSSIDEMEEDRFKKMLLKIRGIFGKEKMLKLLCTTHLSKYKKDRISIKSGIRGNGMPSYIRSAKEISENHLTYIEVMTDNYLYSSYNNETKKIKYYLKGTLIRWVINISRGFNE</sequence>
<dbReference type="OrthoDB" id="6858273at2"/>
<proteinExistence type="predicted"/>